<evidence type="ECO:0000313" key="2">
    <source>
        <dbReference type="Proteomes" id="UP000198211"/>
    </source>
</evidence>
<comment type="caution">
    <text evidence="1">The sequence shown here is derived from an EMBL/GenBank/DDBJ whole genome shotgun (WGS) entry which is preliminary data.</text>
</comment>
<dbReference type="AlphaFoldDB" id="A0A225W9R3"/>
<reference evidence="2" key="1">
    <citation type="submission" date="2017-03" db="EMBL/GenBank/DDBJ databases">
        <title>Phytopthora megakarya and P. palmivora, two closely related causual agents of cacao black pod achieved similar genome size and gene model numbers by different mechanisms.</title>
        <authorList>
            <person name="Ali S."/>
            <person name="Shao J."/>
            <person name="Larry D.J."/>
            <person name="Kronmiller B."/>
            <person name="Shen D."/>
            <person name="Strem M.D."/>
            <person name="Melnick R.L."/>
            <person name="Guiltinan M.J."/>
            <person name="Tyler B.M."/>
            <person name="Meinhardt L.W."/>
            <person name="Bailey B.A."/>
        </authorList>
    </citation>
    <scope>NUCLEOTIDE SEQUENCE [LARGE SCALE GENOMIC DNA]</scope>
    <source>
        <strain evidence="2">zdho120</strain>
    </source>
</reference>
<organism evidence="1 2">
    <name type="scientific">Phytophthora megakarya</name>
    <dbReference type="NCBI Taxonomy" id="4795"/>
    <lineage>
        <taxon>Eukaryota</taxon>
        <taxon>Sar</taxon>
        <taxon>Stramenopiles</taxon>
        <taxon>Oomycota</taxon>
        <taxon>Peronosporomycetes</taxon>
        <taxon>Peronosporales</taxon>
        <taxon>Peronosporaceae</taxon>
        <taxon>Phytophthora</taxon>
    </lineage>
</organism>
<dbReference type="OrthoDB" id="10559463at2759"/>
<proteinExistence type="predicted"/>
<protein>
    <submittedName>
        <fullName evidence="1">Uncharacterized protein</fullName>
    </submittedName>
</protein>
<evidence type="ECO:0000313" key="1">
    <source>
        <dbReference type="EMBL" id="OWZ14322.1"/>
    </source>
</evidence>
<gene>
    <name evidence="1" type="ORF">PHMEG_00012223</name>
</gene>
<keyword evidence="2" id="KW-1185">Reference proteome</keyword>
<sequence length="65" mass="7140">MRLGSRVLGGTSCFKNRFCGNQAVCILLDSGTDHNVIHKGLSSNILRRKRDVAEHFDGTSLRHSG</sequence>
<dbReference type="EMBL" id="NBNE01001365">
    <property type="protein sequence ID" value="OWZ14322.1"/>
    <property type="molecule type" value="Genomic_DNA"/>
</dbReference>
<dbReference type="Proteomes" id="UP000198211">
    <property type="component" value="Unassembled WGS sequence"/>
</dbReference>
<name>A0A225W9R3_9STRA</name>
<accession>A0A225W9R3</accession>